<dbReference type="EMBL" id="UARG01000017">
    <property type="protein sequence ID" value="SQA77396.1"/>
    <property type="molecule type" value="Genomic_DNA"/>
</dbReference>
<dbReference type="AlphaFoldDB" id="A0A2X2R8B6"/>
<dbReference type="RefSeq" id="WP_128090908.1">
    <property type="nucleotide sequence ID" value="NZ_UARG01000017.1"/>
</dbReference>
<organism evidence="1 2">
    <name type="scientific">Capnocytophaga ochracea</name>
    <dbReference type="NCBI Taxonomy" id="1018"/>
    <lineage>
        <taxon>Bacteria</taxon>
        <taxon>Pseudomonadati</taxon>
        <taxon>Bacteroidota</taxon>
        <taxon>Flavobacteriia</taxon>
        <taxon>Flavobacteriales</taxon>
        <taxon>Flavobacteriaceae</taxon>
        <taxon>Capnocytophaga</taxon>
    </lineage>
</organism>
<evidence type="ECO:0000313" key="1">
    <source>
        <dbReference type="EMBL" id="SQA77396.1"/>
    </source>
</evidence>
<accession>A0A2X2R8B6</accession>
<gene>
    <name evidence="1" type="ORF">NCTC11546_00602</name>
</gene>
<dbReference type="InterPro" id="IPR032675">
    <property type="entry name" value="LRR_dom_sf"/>
</dbReference>
<reference evidence="1 2" key="1">
    <citation type="submission" date="2018-06" db="EMBL/GenBank/DDBJ databases">
        <authorList>
            <consortium name="Pathogen Informatics"/>
            <person name="Doyle S."/>
        </authorList>
    </citation>
    <scope>NUCLEOTIDE SEQUENCE [LARGE SCALE GENOMIC DNA]</scope>
    <source>
        <strain evidence="1 2">NCTC11546</strain>
    </source>
</reference>
<protein>
    <submittedName>
        <fullName evidence="1">Uncharacterized protein</fullName>
    </submittedName>
</protein>
<sequence length="473" mass="54597">MKNINELKIGDIFSFYLKRWGFYVSAQIVLKDDKKGTIAIVLNALTKEVPTLDALKNAKYFVFDHHYWQKKNFYINGDTLLAFNPILIGNTPLIDTPPDGYISTETMEQFSLQYQWNRLPEDFKKHFKAKKPQNTKLKITANKSKDFYTNALKENPLLYKIESSIFDTELQSFLKEKQQVSELELKGTDKAVVDVSTSGTNSLSIHNSNIDKIVLNSYMQSLSLFGDFSTLKEIVCPFEGELLNLCLYDFNSGYLKFKGLHNLRELRIFSAKKLCVDIEEIVNTFPYLEYLMISGKNASLKNIEALAKLKYLESVWLSDLYGFDSFVKKTEIPKLNSITLWSVPKVVADKVKKEFKSIDELEIKQARTDEWIKANLDNPLGEWDGREGTKLSVAKKAMKAYTDAYKKLSSNQDKNEAAKTLQNFIVIFNQIDEKHPIDTLEREEIWDAFNILGELTLLTVKEKEQIFEDLRDF</sequence>
<name>A0A2X2R8B6_CAPOC</name>
<proteinExistence type="predicted"/>
<dbReference type="Gene3D" id="3.80.10.10">
    <property type="entry name" value="Ribonuclease Inhibitor"/>
    <property type="match status" value="1"/>
</dbReference>
<dbReference type="Proteomes" id="UP000249891">
    <property type="component" value="Unassembled WGS sequence"/>
</dbReference>
<dbReference type="SUPFAM" id="SSF52058">
    <property type="entry name" value="L domain-like"/>
    <property type="match status" value="1"/>
</dbReference>
<evidence type="ECO:0000313" key="2">
    <source>
        <dbReference type="Proteomes" id="UP000249891"/>
    </source>
</evidence>